<comment type="function">
    <text evidence="8">The alpha subunit is responsible for the aldol cleavage of indoleglycerol phosphate to indole and glyceraldehyde 3-phosphate.</text>
</comment>
<evidence type="ECO:0000256" key="1">
    <source>
        <dbReference type="ARBA" id="ARBA00004733"/>
    </source>
</evidence>
<evidence type="ECO:0000313" key="11">
    <source>
        <dbReference type="EMBL" id="GMA37444.1"/>
    </source>
</evidence>
<dbReference type="InterPro" id="IPR002028">
    <property type="entry name" value="Trp_synthase_suA"/>
</dbReference>
<name>A0ABQ6II87_9MICO</name>
<evidence type="ECO:0000256" key="10">
    <source>
        <dbReference type="SAM" id="MobiDB-lite"/>
    </source>
</evidence>
<dbReference type="PANTHER" id="PTHR43406:SF1">
    <property type="entry name" value="TRYPTOPHAN SYNTHASE ALPHA CHAIN, CHLOROPLASTIC"/>
    <property type="match status" value="1"/>
</dbReference>
<comment type="subunit">
    <text evidence="2 8">Tetramer of two alpha and two beta chains.</text>
</comment>
<protein>
    <recommendedName>
        <fullName evidence="8">Tryptophan synthase alpha chain</fullName>
        <ecNumber evidence="8">4.2.1.20</ecNumber>
    </recommendedName>
</protein>
<keyword evidence="4 8" id="KW-0822">Tryptophan biosynthesis</keyword>
<feature type="region of interest" description="Disordered" evidence="10">
    <location>
        <begin position="246"/>
        <end position="268"/>
    </location>
</feature>
<dbReference type="EC" id="4.2.1.20" evidence="8"/>
<comment type="catalytic activity">
    <reaction evidence="7 8">
        <text>(1S,2R)-1-C-(indol-3-yl)glycerol 3-phosphate + L-serine = D-glyceraldehyde 3-phosphate + L-tryptophan + H2O</text>
        <dbReference type="Rhea" id="RHEA:10532"/>
        <dbReference type="ChEBI" id="CHEBI:15377"/>
        <dbReference type="ChEBI" id="CHEBI:33384"/>
        <dbReference type="ChEBI" id="CHEBI:57912"/>
        <dbReference type="ChEBI" id="CHEBI:58866"/>
        <dbReference type="ChEBI" id="CHEBI:59776"/>
        <dbReference type="EC" id="4.2.1.20"/>
    </reaction>
</comment>
<keyword evidence="6 8" id="KW-0456">Lyase</keyword>
<comment type="similarity">
    <text evidence="8 9">Belongs to the TrpA family.</text>
</comment>
<evidence type="ECO:0000256" key="6">
    <source>
        <dbReference type="ARBA" id="ARBA00023239"/>
    </source>
</evidence>
<evidence type="ECO:0000256" key="7">
    <source>
        <dbReference type="ARBA" id="ARBA00049047"/>
    </source>
</evidence>
<dbReference type="Proteomes" id="UP001157125">
    <property type="component" value="Unassembled WGS sequence"/>
</dbReference>
<dbReference type="SUPFAM" id="SSF51366">
    <property type="entry name" value="Ribulose-phoshate binding barrel"/>
    <property type="match status" value="1"/>
</dbReference>
<gene>
    <name evidence="8 11" type="primary">trpA</name>
    <name evidence="11" type="ORF">GCM10025876_36480</name>
</gene>
<dbReference type="NCBIfam" id="TIGR00262">
    <property type="entry name" value="trpA"/>
    <property type="match status" value="1"/>
</dbReference>
<evidence type="ECO:0000256" key="2">
    <source>
        <dbReference type="ARBA" id="ARBA00011270"/>
    </source>
</evidence>
<dbReference type="InterPro" id="IPR018204">
    <property type="entry name" value="Trp_synthase_alpha_AS"/>
</dbReference>
<dbReference type="Pfam" id="PF00290">
    <property type="entry name" value="Trp_syntA"/>
    <property type="match status" value="1"/>
</dbReference>
<sequence length="268" mass="27951">MSAITARIDVAKAEGRAVLVGYLPVGYPTVETSLEAMRVLVEAGCDIVEVGPPYSDPLLDGPVIQHAAATALEHGVRVDDAFRAVNVVAEAGAVAVIMSYANLMLSRGWERFADDLVAAGGAGVITPDLTPDAAPEWIAAARERDVDTIFLSAPSTTRERMKLTADASRGFVYATSLMGVTGERASVGDAAADVVRRTREAGAERVCVGLGVSTGVQAAQVAQYADGVIVGSAFVKALGDGETWRRCAPRSRNSPRASGVRRDPGLDP</sequence>
<keyword evidence="12" id="KW-1185">Reference proteome</keyword>
<accession>A0ABQ6II87</accession>
<evidence type="ECO:0000256" key="5">
    <source>
        <dbReference type="ARBA" id="ARBA00023141"/>
    </source>
</evidence>
<evidence type="ECO:0000256" key="4">
    <source>
        <dbReference type="ARBA" id="ARBA00022822"/>
    </source>
</evidence>
<reference evidence="12" key="1">
    <citation type="journal article" date="2019" name="Int. J. Syst. Evol. Microbiol.">
        <title>The Global Catalogue of Microorganisms (GCM) 10K type strain sequencing project: providing services to taxonomists for standard genome sequencing and annotation.</title>
        <authorList>
            <consortium name="The Broad Institute Genomics Platform"/>
            <consortium name="The Broad Institute Genome Sequencing Center for Infectious Disease"/>
            <person name="Wu L."/>
            <person name="Ma J."/>
        </authorList>
    </citation>
    <scope>NUCLEOTIDE SEQUENCE [LARGE SCALE GENOMIC DNA]</scope>
    <source>
        <strain evidence="12">NBRC 112299</strain>
    </source>
</reference>
<proteinExistence type="inferred from homology"/>
<dbReference type="RefSeq" id="WP_284329121.1">
    <property type="nucleotide sequence ID" value="NZ_BSUN01000001.1"/>
</dbReference>
<dbReference type="PANTHER" id="PTHR43406">
    <property type="entry name" value="TRYPTOPHAN SYNTHASE, ALPHA CHAIN"/>
    <property type="match status" value="1"/>
</dbReference>
<dbReference type="PROSITE" id="PS00167">
    <property type="entry name" value="TRP_SYNTHASE_ALPHA"/>
    <property type="match status" value="1"/>
</dbReference>
<keyword evidence="5 8" id="KW-0057">Aromatic amino acid biosynthesis</keyword>
<dbReference type="CDD" id="cd04724">
    <property type="entry name" value="Tryptophan_synthase_alpha"/>
    <property type="match status" value="1"/>
</dbReference>
<dbReference type="InterPro" id="IPR011060">
    <property type="entry name" value="RibuloseP-bd_barrel"/>
</dbReference>
<evidence type="ECO:0000256" key="3">
    <source>
        <dbReference type="ARBA" id="ARBA00022605"/>
    </source>
</evidence>
<feature type="active site" description="Proton acceptor" evidence="8">
    <location>
        <position position="49"/>
    </location>
</feature>
<feature type="active site" description="Proton acceptor" evidence="8">
    <location>
        <position position="60"/>
    </location>
</feature>
<evidence type="ECO:0000313" key="12">
    <source>
        <dbReference type="Proteomes" id="UP001157125"/>
    </source>
</evidence>
<comment type="caution">
    <text evidence="11">The sequence shown here is derived from an EMBL/GenBank/DDBJ whole genome shotgun (WGS) entry which is preliminary data.</text>
</comment>
<evidence type="ECO:0000256" key="9">
    <source>
        <dbReference type="RuleBase" id="RU003662"/>
    </source>
</evidence>
<comment type="pathway">
    <text evidence="1 8">Amino-acid biosynthesis; L-tryptophan biosynthesis; L-tryptophan from chorismate: step 5/5.</text>
</comment>
<dbReference type="InterPro" id="IPR013785">
    <property type="entry name" value="Aldolase_TIM"/>
</dbReference>
<evidence type="ECO:0000256" key="8">
    <source>
        <dbReference type="HAMAP-Rule" id="MF_00131"/>
    </source>
</evidence>
<keyword evidence="3 8" id="KW-0028">Amino-acid biosynthesis</keyword>
<dbReference type="HAMAP" id="MF_00131">
    <property type="entry name" value="Trp_synth_alpha"/>
    <property type="match status" value="1"/>
</dbReference>
<dbReference type="EMBL" id="BSUN01000001">
    <property type="protein sequence ID" value="GMA37444.1"/>
    <property type="molecule type" value="Genomic_DNA"/>
</dbReference>
<organism evidence="11 12">
    <name type="scientific">Demequina litorisediminis</name>
    <dbReference type="NCBI Taxonomy" id="1849022"/>
    <lineage>
        <taxon>Bacteria</taxon>
        <taxon>Bacillati</taxon>
        <taxon>Actinomycetota</taxon>
        <taxon>Actinomycetes</taxon>
        <taxon>Micrococcales</taxon>
        <taxon>Demequinaceae</taxon>
        <taxon>Demequina</taxon>
    </lineage>
</organism>
<dbReference type="Gene3D" id="3.20.20.70">
    <property type="entry name" value="Aldolase class I"/>
    <property type="match status" value="1"/>
</dbReference>